<dbReference type="GO" id="GO:0090615">
    <property type="term" value="P:mitochondrial mRNA processing"/>
    <property type="evidence" value="ECO:0007669"/>
    <property type="project" value="TreeGrafter"/>
</dbReference>
<dbReference type="SUPFAM" id="SSF56672">
    <property type="entry name" value="DNA/RNA polymerases"/>
    <property type="match status" value="1"/>
</dbReference>
<dbReference type="EMBL" id="JBAMMX010000018">
    <property type="protein sequence ID" value="KAK6922806.1"/>
    <property type="molecule type" value="Genomic_DNA"/>
</dbReference>
<name>A0AAN8V378_9MAGN</name>
<accession>A0AAN8V378</accession>
<evidence type="ECO:0000313" key="4">
    <source>
        <dbReference type="Proteomes" id="UP001370490"/>
    </source>
</evidence>
<dbReference type="CDD" id="cd01651">
    <property type="entry name" value="RT_G2_intron"/>
    <property type="match status" value="1"/>
</dbReference>
<feature type="domain" description="Reverse transcriptase" evidence="1">
    <location>
        <begin position="129"/>
        <end position="344"/>
    </location>
</feature>
<comment type="caution">
    <text evidence="3">The sequence shown here is derived from an EMBL/GenBank/DDBJ whole genome shotgun (WGS) entry which is preliminary data.</text>
</comment>
<evidence type="ECO:0000259" key="1">
    <source>
        <dbReference type="Pfam" id="PF00078"/>
    </source>
</evidence>
<dbReference type="GO" id="GO:0006315">
    <property type="term" value="P:homing of group II introns"/>
    <property type="evidence" value="ECO:0007669"/>
    <property type="project" value="TreeGrafter"/>
</dbReference>
<dbReference type="Pfam" id="PF00078">
    <property type="entry name" value="RVT_1"/>
    <property type="match status" value="1"/>
</dbReference>
<dbReference type="GO" id="GO:0003964">
    <property type="term" value="F:RNA-directed DNA polymerase activity"/>
    <property type="evidence" value="ECO:0007669"/>
    <property type="project" value="TreeGrafter"/>
</dbReference>
<dbReference type="PANTHER" id="PTHR33642">
    <property type="entry name" value="COX1/OXI3 INTRON 1 PROTEIN-RELATED"/>
    <property type="match status" value="1"/>
</dbReference>
<dbReference type="PANTHER" id="PTHR33642:SF3">
    <property type="entry name" value="NUCLEAR INTRON MATURASE 4, MITOCHONDRIAL"/>
    <property type="match status" value="1"/>
</dbReference>
<protein>
    <submittedName>
        <fullName evidence="3">Domain X</fullName>
    </submittedName>
</protein>
<sequence>MHDNVDMKNGKMKLAQNLACLIEESSKADDQKPKTRIELKRAFELRIKKRVKEQYVSGKFHNLMGKVIANPETLWDAYNCVRINSNVDPELNSKDIFLESIAEDLLSVFDVKANTYTVSTRGTNKEAFTLPNLKLKIVQEAIRIVLEVVYKPHFSRFSHGCRSGRGHTSALKYICKEISNPDWWFTLPVKKKLDICVLEKLISTMQDKIEDSSLYNMIRRMHDAQVLNLEFGGFPKGHGLPQEGVLSPILMNIYLDLFDREFYRMQMRYEALDPGHDIDQDGSQSKLRNWFRRQLKGNDTKQDIPKSSLRLYTCRFMDEIFFAISGSKDDALKFKTEVQKYMQSSLHLDVDDTEIIPCDGHHGIRFLGSLVTQKVREGPAVRAVHKLKEKVKLFASQKQEAWDTGTLRIGRKWLAHGLKKVKESEIRHLADSSSILRQISCYRKEGMKTDHWYKHLLKIWMQSINAKVAENEEVILSKYVAEPALPQELRDSYYEFQKLAEEFISSETAATLALLTNSSASESVTSAEVIAPVNTINKRLQRYGLTNAGGYPRASNMLILLDNEQIINWFIGLAYRWIRWYSASDNFNEIKLLICNQVRKSCIRTLAAKLRVHETEIEKQFESELSRIPSTEEIENEMGNELSALQPDCDEALQYGTFYSGLCLLSLARMVSRSRPCSCFVSGCQAAAPSVYTLHVMERQKFPGWKTGFSSCIHPSLNGRRMGLCKKHLADLHLGNISLQSIDFGAWK</sequence>
<evidence type="ECO:0000259" key="2">
    <source>
        <dbReference type="Pfam" id="PF01348"/>
    </source>
</evidence>
<dbReference type="Proteomes" id="UP001370490">
    <property type="component" value="Unassembled WGS sequence"/>
</dbReference>
<gene>
    <name evidence="3" type="ORF">RJ641_011110</name>
</gene>
<dbReference type="AlphaFoldDB" id="A0AAN8V378"/>
<organism evidence="3 4">
    <name type="scientific">Dillenia turbinata</name>
    <dbReference type="NCBI Taxonomy" id="194707"/>
    <lineage>
        <taxon>Eukaryota</taxon>
        <taxon>Viridiplantae</taxon>
        <taxon>Streptophyta</taxon>
        <taxon>Embryophyta</taxon>
        <taxon>Tracheophyta</taxon>
        <taxon>Spermatophyta</taxon>
        <taxon>Magnoliopsida</taxon>
        <taxon>eudicotyledons</taxon>
        <taxon>Gunneridae</taxon>
        <taxon>Pentapetalae</taxon>
        <taxon>Dilleniales</taxon>
        <taxon>Dilleniaceae</taxon>
        <taxon>Dillenia</taxon>
    </lineage>
</organism>
<keyword evidence="4" id="KW-1185">Reference proteome</keyword>
<evidence type="ECO:0000313" key="3">
    <source>
        <dbReference type="EMBL" id="KAK6922806.1"/>
    </source>
</evidence>
<dbReference type="InterPro" id="IPR000477">
    <property type="entry name" value="RT_dom"/>
</dbReference>
<dbReference type="InterPro" id="IPR024937">
    <property type="entry name" value="Domain_X"/>
</dbReference>
<dbReference type="Pfam" id="PF01348">
    <property type="entry name" value="Intron_maturas2"/>
    <property type="match status" value="1"/>
</dbReference>
<dbReference type="InterPro" id="IPR043502">
    <property type="entry name" value="DNA/RNA_pol_sf"/>
</dbReference>
<proteinExistence type="predicted"/>
<feature type="domain" description="Domain X" evidence="2">
    <location>
        <begin position="526"/>
        <end position="622"/>
    </location>
</feature>
<reference evidence="3 4" key="1">
    <citation type="submission" date="2023-12" db="EMBL/GenBank/DDBJ databases">
        <title>A high-quality genome assembly for Dillenia turbinata (Dilleniales).</title>
        <authorList>
            <person name="Chanderbali A."/>
        </authorList>
    </citation>
    <scope>NUCLEOTIDE SEQUENCE [LARGE SCALE GENOMIC DNA]</scope>
    <source>
        <strain evidence="3">LSX21</strain>
        <tissue evidence="3">Leaf</tissue>
    </source>
</reference>
<dbReference type="GO" id="GO:0005739">
    <property type="term" value="C:mitochondrion"/>
    <property type="evidence" value="ECO:0007669"/>
    <property type="project" value="TreeGrafter"/>
</dbReference>